<accession>A0A4Z2FFZ6</accession>
<evidence type="ECO:0000313" key="3">
    <source>
        <dbReference type="Proteomes" id="UP000314294"/>
    </source>
</evidence>
<evidence type="ECO:0000256" key="1">
    <source>
        <dbReference type="SAM" id="MobiDB-lite"/>
    </source>
</evidence>
<keyword evidence="3" id="KW-1185">Reference proteome</keyword>
<dbReference type="Proteomes" id="UP000314294">
    <property type="component" value="Unassembled WGS sequence"/>
</dbReference>
<proteinExistence type="predicted"/>
<feature type="compositionally biased region" description="Basic and acidic residues" evidence="1">
    <location>
        <begin position="118"/>
        <end position="141"/>
    </location>
</feature>
<name>A0A4Z2FFZ6_9TELE</name>
<feature type="compositionally biased region" description="Basic residues" evidence="1">
    <location>
        <begin position="104"/>
        <end position="117"/>
    </location>
</feature>
<feature type="region of interest" description="Disordered" evidence="1">
    <location>
        <begin position="1"/>
        <end position="25"/>
    </location>
</feature>
<reference evidence="2 3" key="1">
    <citation type="submission" date="2019-03" db="EMBL/GenBank/DDBJ databases">
        <title>First draft genome of Liparis tanakae, snailfish: a comprehensive survey of snailfish specific genes.</title>
        <authorList>
            <person name="Kim W."/>
            <person name="Song I."/>
            <person name="Jeong J.-H."/>
            <person name="Kim D."/>
            <person name="Kim S."/>
            <person name="Ryu S."/>
            <person name="Song J.Y."/>
            <person name="Lee S.K."/>
        </authorList>
    </citation>
    <scope>NUCLEOTIDE SEQUENCE [LARGE SCALE GENOMIC DNA]</scope>
    <source>
        <tissue evidence="2">Muscle</tissue>
    </source>
</reference>
<feature type="compositionally biased region" description="Polar residues" evidence="1">
    <location>
        <begin position="8"/>
        <end position="25"/>
    </location>
</feature>
<dbReference type="AlphaFoldDB" id="A0A4Z2FFZ6"/>
<gene>
    <name evidence="2" type="ORF">EYF80_050018</name>
</gene>
<dbReference type="EMBL" id="SRLO01001245">
    <property type="protein sequence ID" value="TNN39820.1"/>
    <property type="molecule type" value="Genomic_DNA"/>
</dbReference>
<comment type="caution">
    <text evidence="2">The sequence shown here is derived from an EMBL/GenBank/DDBJ whole genome shotgun (WGS) entry which is preliminary data.</text>
</comment>
<evidence type="ECO:0000313" key="2">
    <source>
        <dbReference type="EMBL" id="TNN39820.1"/>
    </source>
</evidence>
<sequence length="141" mass="15368">MSRLSDGSLCQSEIRPNNVPSTGNECSGWVGGGATLGGGWSVGRGSTGTRLPTGAIMLICDEEETRMGMWDNSSIRIEVDKTALPKYWDRGSRAHVHTGTTRVPQRKAPHKARKERTGRKGPEGKDRKRSGDEAIHGRVRN</sequence>
<protein>
    <submittedName>
        <fullName evidence="2">Uncharacterized protein</fullName>
    </submittedName>
</protein>
<organism evidence="2 3">
    <name type="scientific">Liparis tanakae</name>
    <name type="common">Tanaka's snailfish</name>
    <dbReference type="NCBI Taxonomy" id="230148"/>
    <lineage>
        <taxon>Eukaryota</taxon>
        <taxon>Metazoa</taxon>
        <taxon>Chordata</taxon>
        <taxon>Craniata</taxon>
        <taxon>Vertebrata</taxon>
        <taxon>Euteleostomi</taxon>
        <taxon>Actinopterygii</taxon>
        <taxon>Neopterygii</taxon>
        <taxon>Teleostei</taxon>
        <taxon>Neoteleostei</taxon>
        <taxon>Acanthomorphata</taxon>
        <taxon>Eupercaria</taxon>
        <taxon>Perciformes</taxon>
        <taxon>Cottioidei</taxon>
        <taxon>Cottales</taxon>
        <taxon>Liparidae</taxon>
        <taxon>Liparis</taxon>
    </lineage>
</organism>
<feature type="region of interest" description="Disordered" evidence="1">
    <location>
        <begin position="89"/>
        <end position="141"/>
    </location>
</feature>